<dbReference type="EMBL" id="DTLI01000137">
    <property type="protein sequence ID" value="HHS52285.1"/>
    <property type="molecule type" value="Genomic_DNA"/>
</dbReference>
<dbReference type="SUPFAM" id="SSF52540">
    <property type="entry name" value="P-loop containing nucleoside triphosphate hydrolases"/>
    <property type="match status" value="1"/>
</dbReference>
<name>A0A7C6A984_UNCW3</name>
<feature type="domain" description="ArsA/GET3 Anion-transporting ATPase-like" evidence="2">
    <location>
        <begin position="16"/>
        <end position="315"/>
    </location>
</feature>
<dbReference type="InterPro" id="IPR025723">
    <property type="entry name" value="ArsA/GET3_ATPase-like"/>
</dbReference>
<dbReference type="GO" id="GO:0016887">
    <property type="term" value="F:ATP hydrolysis activity"/>
    <property type="evidence" value="ECO:0007669"/>
    <property type="project" value="InterPro"/>
</dbReference>
<evidence type="ECO:0000259" key="2">
    <source>
        <dbReference type="Pfam" id="PF02374"/>
    </source>
</evidence>
<comment type="similarity">
    <text evidence="1">Belongs to the arsA ATPase family.</text>
</comment>
<dbReference type="InterPro" id="IPR016300">
    <property type="entry name" value="ATPase_ArsA/GET3"/>
</dbReference>
<dbReference type="CDD" id="cd02035">
    <property type="entry name" value="ArsA"/>
    <property type="match status" value="1"/>
</dbReference>
<accession>A0A7C6A984</accession>
<dbReference type="PANTHER" id="PTHR10803:SF3">
    <property type="entry name" value="ATPASE GET3"/>
    <property type="match status" value="1"/>
</dbReference>
<protein>
    <submittedName>
        <fullName evidence="3">Arsenic transporter</fullName>
    </submittedName>
</protein>
<dbReference type="Pfam" id="PF02374">
    <property type="entry name" value="ArsA_ATPase"/>
    <property type="match status" value="1"/>
</dbReference>
<evidence type="ECO:0000256" key="1">
    <source>
        <dbReference type="ARBA" id="ARBA00011040"/>
    </source>
</evidence>
<dbReference type="GO" id="GO:0005524">
    <property type="term" value="F:ATP binding"/>
    <property type="evidence" value="ECO:0007669"/>
    <property type="project" value="InterPro"/>
</dbReference>
<organism evidence="3">
    <name type="scientific">candidate division WOR-3 bacterium</name>
    <dbReference type="NCBI Taxonomy" id="2052148"/>
    <lineage>
        <taxon>Bacteria</taxon>
        <taxon>Bacteria division WOR-3</taxon>
    </lineage>
</organism>
<proteinExistence type="inferred from homology"/>
<reference evidence="3" key="1">
    <citation type="journal article" date="2020" name="mSystems">
        <title>Genome- and Community-Level Interaction Insights into Carbon Utilization and Element Cycling Functions of Hydrothermarchaeota in Hydrothermal Sediment.</title>
        <authorList>
            <person name="Zhou Z."/>
            <person name="Liu Y."/>
            <person name="Xu W."/>
            <person name="Pan J."/>
            <person name="Luo Z.H."/>
            <person name="Li M."/>
        </authorList>
    </citation>
    <scope>NUCLEOTIDE SEQUENCE [LARGE SCALE GENOMIC DNA]</scope>
    <source>
        <strain evidence="3">SpSt-876</strain>
    </source>
</reference>
<sequence>MKNSMKNFLQTHPNLKYLFFGGKGGVGKTSLAGMTALYLSEIGKKVLLASTNPVHSLSGLLKQDVFGKETKVTDTDLYALEIETKDVISKKKSEIKEKIEWFLKYADISGQKTEDFIESATMNPAFEESAMFEKMVDLMFEDRYDCYVFDTAPTANARRLLGMSKVYTLWVEKMLASRKEAYELRKKLAFSKKDEKDPLLSYLLNFKERIERVHRLLTDDQLTAFFFVTLPEALPIAVIKRFIGWFKEFGIPVGGVIVNRVIDKSVVSENVPEFVQNRIAMQEKYLNEINSIFPNVLGILPEMDKEIRGVPLLKVAMRYIF</sequence>
<dbReference type="InterPro" id="IPR027417">
    <property type="entry name" value="P-loop_NTPase"/>
</dbReference>
<evidence type="ECO:0000313" key="3">
    <source>
        <dbReference type="EMBL" id="HHS52285.1"/>
    </source>
</evidence>
<comment type="caution">
    <text evidence="3">The sequence shown here is derived from an EMBL/GenBank/DDBJ whole genome shotgun (WGS) entry which is preliminary data.</text>
</comment>
<gene>
    <name evidence="3" type="ORF">ENW73_05400</name>
</gene>
<dbReference type="PANTHER" id="PTHR10803">
    <property type="entry name" value="ARSENICAL PUMP-DRIVING ATPASE ARSENITE-TRANSLOCATING ATPASE"/>
    <property type="match status" value="1"/>
</dbReference>
<dbReference type="AlphaFoldDB" id="A0A7C6A984"/>
<dbReference type="Gene3D" id="3.40.50.300">
    <property type="entry name" value="P-loop containing nucleotide triphosphate hydrolases"/>
    <property type="match status" value="1"/>
</dbReference>
<dbReference type="NCBIfam" id="TIGR00345">
    <property type="entry name" value="GET3_arsA_TRC40"/>
    <property type="match status" value="1"/>
</dbReference>